<proteinExistence type="predicted"/>
<keyword evidence="2" id="KW-1185">Reference proteome</keyword>
<reference evidence="2" key="1">
    <citation type="submission" date="2021-05" db="EMBL/GenBank/DDBJ databases">
        <authorList>
            <person name="Kupczok A."/>
            <person name="Weidenbach K."/>
            <person name="Wolf S."/>
            <person name="Fischer M.A."/>
            <person name="Kern T."/>
            <person name="Reetz J."/>
            <person name="Urbanska N."/>
            <person name="Kunzel S."/>
            <person name="Schmitz R.A."/>
            <person name="Rother M."/>
        </authorList>
    </citation>
    <scope>NUCLEOTIDE SEQUENCE [LARGE SCALE GENOMIC DNA]</scope>
</reference>
<organism evidence="1 2">
    <name type="scientific">Methanoculleus virus Blf4</name>
    <dbReference type="NCBI Taxonomy" id="3070925"/>
    <lineage>
        <taxon>Viruses</taxon>
        <taxon>Duplodnaviria</taxon>
        <taxon>Heunggongvirae</taxon>
        <taxon>Uroviricota</taxon>
        <taxon>Caudoviricetes</taxon>
        <taxon>Pungoviridae</taxon>
        <taxon>Flagovirus</taxon>
        <taxon>Flagovirus limi</taxon>
    </lineage>
</organism>
<evidence type="ECO:0008006" key="3">
    <source>
        <dbReference type="Google" id="ProtNLM"/>
    </source>
</evidence>
<protein>
    <recommendedName>
        <fullName evidence="3">Tail assembly chaperone</fullName>
    </recommendedName>
</protein>
<dbReference type="EMBL" id="MZ171369">
    <property type="protein sequence ID" value="QXM18639.1"/>
    <property type="molecule type" value="Genomic_DNA"/>
</dbReference>
<accession>A0AA49AMN1</accession>
<name>A0AA49AMN1_9CAUD</name>
<evidence type="ECO:0000313" key="1">
    <source>
        <dbReference type="EMBL" id="QXM18639.1"/>
    </source>
</evidence>
<sequence>MVEIIDLSTLSPTPVIVKIGNGEEIEEIDLTIVPARGTLLLSEATQRHGGWEKIPDDEMIPAIAAICGQANPKITAEWLETKLTRPQLAGLTQVVLAQAFRRWGDKKDDNEQEPSEKNR</sequence>
<evidence type="ECO:0000313" key="2">
    <source>
        <dbReference type="Proteomes" id="UP000827556"/>
    </source>
</evidence>
<dbReference type="Proteomes" id="UP000827556">
    <property type="component" value="Segment"/>
</dbReference>